<feature type="chain" id="PRO_5043739298" evidence="3">
    <location>
        <begin position="24"/>
        <end position="589"/>
    </location>
</feature>
<organism evidence="4">
    <name type="scientific">Halomonas sp. RT37</name>
    <dbReference type="NCBI Taxonomy" id="2950872"/>
    <lineage>
        <taxon>Bacteria</taxon>
        <taxon>Pseudomonadati</taxon>
        <taxon>Pseudomonadota</taxon>
        <taxon>Gammaproteobacteria</taxon>
        <taxon>Oceanospirillales</taxon>
        <taxon>Halomonadaceae</taxon>
        <taxon>Halomonas</taxon>
    </lineage>
</organism>
<protein>
    <submittedName>
        <fullName evidence="4">Tetratricopeptide repeat protein</fullName>
    </submittedName>
</protein>
<dbReference type="InterPro" id="IPR011990">
    <property type="entry name" value="TPR-like_helical_dom_sf"/>
</dbReference>
<dbReference type="PANTHER" id="PTHR45586">
    <property type="entry name" value="TPR REPEAT-CONTAINING PROTEIN PA4667"/>
    <property type="match status" value="1"/>
</dbReference>
<proteinExistence type="predicted"/>
<accession>A0AAU7KDT7</accession>
<keyword evidence="2" id="KW-0802">TPR repeat</keyword>
<evidence type="ECO:0000256" key="3">
    <source>
        <dbReference type="SAM" id="SignalP"/>
    </source>
</evidence>
<keyword evidence="3" id="KW-0732">Signal</keyword>
<dbReference type="InterPro" id="IPR051012">
    <property type="entry name" value="CellSynth/LPSAsmb/PSIAsmb"/>
</dbReference>
<dbReference type="PANTHER" id="PTHR45586:SF1">
    <property type="entry name" value="LIPOPOLYSACCHARIDE ASSEMBLY PROTEIN B"/>
    <property type="match status" value="1"/>
</dbReference>
<evidence type="ECO:0000313" key="4">
    <source>
        <dbReference type="EMBL" id="XBO69565.1"/>
    </source>
</evidence>
<sequence length="589" mass="64887">MPPNARHGKLTCTLATLSLTAWLAGCQSFSYSPGSASQADPMAGAPPITRGLDADGLSTLLIAEMAGQRGDYRRATEGYLKAAERYHSAALVERATLASRFTDDTTLIERAARRWQELAPEAPVAAQILGNLAGGRGNWDEALKQRLIAADDGTDITRFVDTALSSGGDPVALAATLEQALDEPTLPESRKDDLRLALALTDSAQGDHEGAQRRIAALGNDSRDNPQRILAESRIALDAGKYHQARLAAKRGLNLSPGDPRFLLLMARADIRLGNLVSAESSTDTLLETRGDNPLLRVGLAQLYLEEGHHDPARRLLLPLVDDPQAPSALYLLLGSIAEQEDEVDNALLYYRRVPPGPDFLLSRQRAASMLIEADRLLDARAFLRVERLRHDDAYTGLVITEVQLLDQQGLEPEAEALLNRELARSPEDGDLRYFRAMRAWSEGDLDTSEQDLRTLVEQQPDNAVALNALGYTLADAGDPDDLDEARRLIQRAYELSPDNPAILDSLGWVAYREGKPEVALPWIERAWREIADQEVAAHLIEVLWDLGQKQRARELLQEAQQRFPERPLIVDLLDRRPEIRPEPTATAP</sequence>
<evidence type="ECO:0000256" key="1">
    <source>
        <dbReference type="ARBA" id="ARBA00022737"/>
    </source>
</evidence>
<evidence type="ECO:0000256" key="2">
    <source>
        <dbReference type="ARBA" id="ARBA00022803"/>
    </source>
</evidence>
<gene>
    <name evidence="4" type="ORF">NFG58_13105</name>
</gene>
<feature type="signal peptide" evidence="3">
    <location>
        <begin position="1"/>
        <end position="23"/>
    </location>
</feature>
<dbReference type="PROSITE" id="PS51257">
    <property type="entry name" value="PROKAR_LIPOPROTEIN"/>
    <property type="match status" value="1"/>
</dbReference>
<keyword evidence="1" id="KW-0677">Repeat</keyword>
<dbReference type="RefSeq" id="WP_261395448.1">
    <property type="nucleotide sequence ID" value="NZ_CP098827.1"/>
</dbReference>
<dbReference type="Gene3D" id="1.25.40.10">
    <property type="entry name" value="Tetratricopeptide repeat domain"/>
    <property type="match status" value="2"/>
</dbReference>
<dbReference type="Pfam" id="PF13432">
    <property type="entry name" value="TPR_16"/>
    <property type="match status" value="3"/>
</dbReference>
<dbReference type="EMBL" id="CP098827">
    <property type="protein sequence ID" value="XBO69565.1"/>
    <property type="molecule type" value="Genomic_DNA"/>
</dbReference>
<dbReference type="SUPFAM" id="SSF48452">
    <property type="entry name" value="TPR-like"/>
    <property type="match status" value="2"/>
</dbReference>
<name>A0AAU7KDT7_9GAMM</name>
<dbReference type="Pfam" id="PF14559">
    <property type="entry name" value="TPR_19"/>
    <property type="match status" value="1"/>
</dbReference>
<dbReference type="AlphaFoldDB" id="A0AAU7KDT7"/>
<reference evidence="4" key="1">
    <citation type="submission" date="2022-06" db="EMBL/GenBank/DDBJ databases">
        <title>A novel DMS-producing enzyme.</title>
        <authorList>
            <person name="Zhang Y."/>
        </authorList>
    </citation>
    <scope>NUCLEOTIDE SEQUENCE</scope>
    <source>
        <strain evidence="4">RT37</strain>
    </source>
</reference>